<organism evidence="1 2">
    <name type="scientific">Segatella copri</name>
    <dbReference type="NCBI Taxonomy" id="165179"/>
    <lineage>
        <taxon>Bacteria</taxon>
        <taxon>Pseudomonadati</taxon>
        <taxon>Bacteroidota</taxon>
        <taxon>Bacteroidia</taxon>
        <taxon>Bacteroidales</taxon>
        <taxon>Prevotellaceae</taxon>
        <taxon>Segatella</taxon>
    </lineage>
</organism>
<reference evidence="1 2" key="1">
    <citation type="submission" date="2018-08" db="EMBL/GenBank/DDBJ databases">
        <title>A genome reference for cultivated species of the human gut microbiota.</title>
        <authorList>
            <person name="Zou Y."/>
            <person name="Xue W."/>
            <person name="Luo G."/>
        </authorList>
    </citation>
    <scope>NUCLEOTIDE SEQUENCE [LARGE SCALE GENOMIC DNA]</scope>
    <source>
        <strain evidence="1 2">AM22-1</strain>
    </source>
</reference>
<dbReference type="RefSeq" id="WP_118200329.1">
    <property type="nucleotide sequence ID" value="NZ_QRIE01000015.1"/>
</dbReference>
<dbReference type="EMBL" id="QRIN01000009">
    <property type="protein sequence ID" value="RHG68116.1"/>
    <property type="molecule type" value="Genomic_DNA"/>
</dbReference>
<proteinExistence type="predicted"/>
<comment type="caution">
    <text evidence="1">The sequence shown here is derived from an EMBL/GenBank/DDBJ whole genome shotgun (WGS) entry which is preliminary data.</text>
</comment>
<protein>
    <submittedName>
        <fullName evidence="1">Uncharacterized protein</fullName>
    </submittedName>
</protein>
<dbReference type="Proteomes" id="UP000286501">
    <property type="component" value="Unassembled WGS sequence"/>
</dbReference>
<dbReference type="AlphaFoldDB" id="A0A3R6HM22"/>
<accession>A0A3R6HM22</accession>
<sequence length="140" mass="16113">MKKIKKIIYVDKLTPAPLDNKNVMLDWWEENMFDDGSYAFSGNTYLGFIAGVPVMATVKNNVVELKCIPQPYRSTDKLDDFGNAVIKNLTEDECHLTTYMVPAYKQYIDDEREGDAKLLISFSIYEDEATISFHWNVPKD</sequence>
<name>A0A3R6HM22_9BACT</name>
<evidence type="ECO:0000313" key="1">
    <source>
        <dbReference type="EMBL" id="RHG68116.1"/>
    </source>
</evidence>
<evidence type="ECO:0000313" key="2">
    <source>
        <dbReference type="Proteomes" id="UP000286501"/>
    </source>
</evidence>
<gene>
    <name evidence="1" type="ORF">DW250_03355</name>
</gene>